<dbReference type="Bgee" id="ENSAMXG00000040952">
    <property type="expression patterns" value="Expressed in olfactory epithelium and 1 other cell type or tissue"/>
</dbReference>
<proteinExistence type="predicted"/>
<reference evidence="1" key="3">
    <citation type="submission" date="2025-08" db="UniProtKB">
        <authorList>
            <consortium name="Ensembl"/>
        </authorList>
    </citation>
    <scope>IDENTIFICATION</scope>
</reference>
<dbReference type="STRING" id="7994.ENSAMXP00000038279"/>
<name>A0A3B1JAE5_ASTMX</name>
<organism evidence="1 2">
    <name type="scientific">Astyanax mexicanus</name>
    <name type="common">Blind cave fish</name>
    <name type="synonym">Astyanax fasciatus mexicanus</name>
    <dbReference type="NCBI Taxonomy" id="7994"/>
    <lineage>
        <taxon>Eukaryota</taxon>
        <taxon>Metazoa</taxon>
        <taxon>Chordata</taxon>
        <taxon>Craniata</taxon>
        <taxon>Vertebrata</taxon>
        <taxon>Euteleostomi</taxon>
        <taxon>Actinopterygii</taxon>
        <taxon>Neopterygii</taxon>
        <taxon>Teleostei</taxon>
        <taxon>Ostariophysi</taxon>
        <taxon>Characiformes</taxon>
        <taxon>Characoidei</taxon>
        <taxon>Acestrorhamphidae</taxon>
        <taxon>Acestrorhamphinae</taxon>
        <taxon>Astyanax</taxon>
    </lineage>
</organism>
<reference evidence="1" key="4">
    <citation type="submission" date="2025-09" db="UniProtKB">
        <authorList>
            <consortium name="Ensembl"/>
        </authorList>
    </citation>
    <scope>IDENTIFICATION</scope>
</reference>
<reference evidence="2" key="2">
    <citation type="journal article" date="2014" name="Nat. Commun.">
        <title>The cavefish genome reveals candidate genes for eye loss.</title>
        <authorList>
            <person name="McGaugh S.E."/>
            <person name="Gross J.B."/>
            <person name="Aken B."/>
            <person name="Blin M."/>
            <person name="Borowsky R."/>
            <person name="Chalopin D."/>
            <person name="Hinaux H."/>
            <person name="Jeffery W.R."/>
            <person name="Keene A."/>
            <person name="Ma L."/>
            <person name="Minx P."/>
            <person name="Murphy D."/>
            <person name="O'Quin K.E."/>
            <person name="Retaux S."/>
            <person name="Rohner N."/>
            <person name="Searle S.M."/>
            <person name="Stahl B.A."/>
            <person name="Tabin C."/>
            <person name="Volff J.N."/>
            <person name="Yoshizawa M."/>
            <person name="Warren W.C."/>
        </authorList>
    </citation>
    <scope>NUCLEOTIDE SEQUENCE [LARGE SCALE GENOMIC DNA]</scope>
    <source>
        <strain evidence="2">female</strain>
    </source>
</reference>
<sequence length="151" mass="16594">MWLPAIQHPSSRMGHPEHISVTGYGARAPSTSLSLLTGSLDTPFRSQSVATDFSFAGEKLEESLKERIQSTGALTLKTMFKNNHPDGKPVANSVLLMILTKFLRGLVTTKQLKLLLQLQLSDRALVSFEEFYGALRDPDPPAMLTLPKTLS</sequence>
<reference evidence="2" key="1">
    <citation type="submission" date="2013-03" db="EMBL/GenBank/DDBJ databases">
        <authorList>
            <person name="Jeffery W."/>
            <person name="Warren W."/>
            <person name="Wilson R.K."/>
        </authorList>
    </citation>
    <scope>NUCLEOTIDE SEQUENCE</scope>
    <source>
        <strain evidence="2">female</strain>
    </source>
</reference>
<evidence type="ECO:0000313" key="2">
    <source>
        <dbReference type="Proteomes" id="UP000018467"/>
    </source>
</evidence>
<keyword evidence="2" id="KW-1185">Reference proteome</keyword>
<dbReference type="Ensembl" id="ENSAMXT00000049790.1">
    <property type="protein sequence ID" value="ENSAMXP00000038279.1"/>
    <property type="gene ID" value="ENSAMXG00000040952.1"/>
</dbReference>
<dbReference type="Proteomes" id="UP000018467">
    <property type="component" value="Unassembled WGS sequence"/>
</dbReference>
<dbReference type="AlphaFoldDB" id="A0A3B1JAE5"/>
<dbReference type="GeneTree" id="ENSGT00800000125149"/>
<protein>
    <submittedName>
        <fullName evidence="1">Si:dkey-256e7.5</fullName>
    </submittedName>
</protein>
<evidence type="ECO:0000313" key="1">
    <source>
        <dbReference type="Ensembl" id="ENSAMXP00000038279.1"/>
    </source>
</evidence>
<accession>A0A3B1JAE5</accession>
<dbReference type="InParanoid" id="A0A3B1JAE5"/>